<evidence type="ECO:0000256" key="8">
    <source>
        <dbReference type="ARBA" id="ARBA00023125"/>
    </source>
</evidence>
<keyword evidence="14" id="KW-1185">Reference proteome</keyword>
<dbReference type="SUPFAM" id="SSF55979">
    <property type="entry name" value="DNA clamp"/>
    <property type="match status" value="3"/>
</dbReference>
<keyword evidence="7 9" id="KW-0239">DNA-directed DNA polymerase</keyword>
<comment type="subunit">
    <text evidence="9">Forms a ring-shaped head-to-tail homodimer around DNA.</text>
</comment>
<keyword evidence="8" id="KW-0238">DNA-binding</keyword>
<dbReference type="RefSeq" id="WP_344093323.1">
    <property type="nucleotide sequence ID" value="NZ_BAAAOG010000002.1"/>
</dbReference>
<evidence type="ECO:0000313" key="14">
    <source>
        <dbReference type="Proteomes" id="UP001499933"/>
    </source>
</evidence>
<organism evidence="13 14">
    <name type="scientific">Microbacterium deminutum</name>
    <dbReference type="NCBI Taxonomy" id="344164"/>
    <lineage>
        <taxon>Bacteria</taxon>
        <taxon>Bacillati</taxon>
        <taxon>Actinomycetota</taxon>
        <taxon>Actinomycetes</taxon>
        <taxon>Micrococcales</taxon>
        <taxon>Microbacteriaceae</taxon>
        <taxon>Microbacterium</taxon>
    </lineage>
</organism>
<dbReference type="Pfam" id="PF02768">
    <property type="entry name" value="DNA_pol3_beta_3"/>
    <property type="match status" value="1"/>
</dbReference>
<evidence type="ECO:0000259" key="10">
    <source>
        <dbReference type="Pfam" id="PF00712"/>
    </source>
</evidence>
<dbReference type="SMART" id="SM00480">
    <property type="entry name" value="POL3Bc"/>
    <property type="match status" value="1"/>
</dbReference>
<keyword evidence="3 9" id="KW-0963">Cytoplasm</keyword>
<protein>
    <recommendedName>
        <fullName evidence="9">Beta sliding clamp</fullName>
    </recommendedName>
</protein>
<gene>
    <name evidence="13" type="primary">dnaN</name>
    <name evidence="13" type="ORF">GCM10009776_16750</name>
</gene>
<name>A0ABP5BZK2_9MICO</name>
<reference evidence="14" key="1">
    <citation type="journal article" date="2019" name="Int. J. Syst. Evol. Microbiol.">
        <title>The Global Catalogue of Microorganisms (GCM) 10K type strain sequencing project: providing services to taxonomists for standard genome sequencing and annotation.</title>
        <authorList>
            <consortium name="The Broad Institute Genomics Platform"/>
            <consortium name="The Broad Institute Genome Sequencing Center for Infectious Disease"/>
            <person name="Wu L."/>
            <person name="Ma J."/>
        </authorList>
    </citation>
    <scope>NUCLEOTIDE SEQUENCE [LARGE SCALE GENOMIC DNA]</scope>
    <source>
        <strain evidence="14">JCM 14901</strain>
    </source>
</reference>
<dbReference type="NCBIfam" id="TIGR00663">
    <property type="entry name" value="dnan"/>
    <property type="match status" value="1"/>
</dbReference>
<comment type="subcellular location">
    <subcellularLocation>
        <location evidence="1 9">Cytoplasm</location>
    </subcellularLocation>
</comment>
<feature type="domain" description="DNA polymerase III beta sliding clamp central" evidence="11">
    <location>
        <begin position="128"/>
        <end position="247"/>
    </location>
</feature>
<feature type="domain" description="DNA polymerase III beta sliding clamp C-terminal" evidence="12">
    <location>
        <begin position="250"/>
        <end position="355"/>
    </location>
</feature>
<sequence>MRFHVNRDVFSEAVSFVVKLLPQRNPQPILAGVLIEASDSGLSLAAFDYEASARTTIEATVDEPGTILVHGRLLSEIASRLPNAPVQIEVDEDGGIVLSCGSARFTLAAMPVQEYPAIPEVSGDSGLVPGEDFATAIAQVAFAASRDDVTPVLTGVQLEVTGVSLSLVATDRYRVALREIPWDGGTTNGEESTTALVPARTLIEVGKTFAHGGDISIAFSGSGDREIIAFTAGNKTVTSLLIKGNFPPVRRLFPQQTEHHAIVNTSELAEAVRRVSLVLDRSAPLRFTFSTDSVSMDASGTEQARASESVDAHLIGDDVTLGLNPQYLLESLGAVRSEFARITFTSSENANKLSPVLITPQTSVDKSGADSFKYLLQPNLLLR</sequence>
<evidence type="ECO:0000256" key="5">
    <source>
        <dbReference type="ARBA" id="ARBA00022695"/>
    </source>
</evidence>
<feature type="domain" description="DNA polymerase III beta sliding clamp N-terminal" evidence="10">
    <location>
        <begin position="1"/>
        <end position="119"/>
    </location>
</feature>
<evidence type="ECO:0000256" key="9">
    <source>
        <dbReference type="PIRNR" id="PIRNR000804"/>
    </source>
</evidence>
<dbReference type="PIRSF" id="PIRSF000804">
    <property type="entry name" value="DNA_pol_III_b"/>
    <property type="match status" value="1"/>
</dbReference>
<dbReference type="CDD" id="cd00140">
    <property type="entry name" value="beta_clamp"/>
    <property type="match status" value="1"/>
</dbReference>
<dbReference type="Gene3D" id="3.10.150.10">
    <property type="entry name" value="DNA Polymerase III, subunit A, domain 2"/>
    <property type="match status" value="3"/>
</dbReference>
<evidence type="ECO:0000259" key="12">
    <source>
        <dbReference type="Pfam" id="PF02768"/>
    </source>
</evidence>
<proteinExistence type="inferred from homology"/>
<dbReference type="Proteomes" id="UP001499933">
    <property type="component" value="Unassembled WGS sequence"/>
</dbReference>
<dbReference type="Pfam" id="PF02767">
    <property type="entry name" value="DNA_pol3_beta_2"/>
    <property type="match status" value="1"/>
</dbReference>
<evidence type="ECO:0000259" key="11">
    <source>
        <dbReference type="Pfam" id="PF02767"/>
    </source>
</evidence>
<dbReference type="PANTHER" id="PTHR30478:SF0">
    <property type="entry name" value="BETA SLIDING CLAMP"/>
    <property type="match status" value="1"/>
</dbReference>
<evidence type="ECO:0000256" key="4">
    <source>
        <dbReference type="ARBA" id="ARBA00022679"/>
    </source>
</evidence>
<dbReference type="InterPro" id="IPR022637">
    <property type="entry name" value="DNA_polIII_beta_cen"/>
</dbReference>
<comment type="similarity">
    <text evidence="2 9">Belongs to the beta sliding clamp family.</text>
</comment>
<keyword evidence="5 9" id="KW-0548">Nucleotidyltransferase</keyword>
<dbReference type="PANTHER" id="PTHR30478">
    <property type="entry name" value="DNA POLYMERASE III SUBUNIT BETA"/>
    <property type="match status" value="1"/>
</dbReference>
<dbReference type="InterPro" id="IPR046938">
    <property type="entry name" value="DNA_clamp_sf"/>
</dbReference>
<evidence type="ECO:0000256" key="2">
    <source>
        <dbReference type="ARBA" id="ARBA00010752"/>
    </source>
</evidence>
<dbReference type="InterPro" id="IPR022635">
    <property type="entry name" value="DNA_polIII_beta_C"/>
</dbReference>
<keyword evidence="4 9" id="KW-0808">Transferase</keyword>
<dbReference type="Pfam" id="PF00712">
    <property type="entry name" value="DNA_pol3_beta"/>
    <property type="match status" value="1"/>
</dbReference>
<evidence type="ECO:0000256" key="7">
    <source>
        <dbReference type="ARBA" id="ARBA00022932"/>
    </source>
</evidence>
<evidence type="ECO:0000256" key="6">
    <source>
        <dbReference type="ARBA" id="ARBA00022705"/>
    </source>
</evidence>
<evidence type="ECO:0000313" key="13">
    <source>
        <dbReference type="EMBL" id="GAA1955375.1"/>
    </source>
</evidence>
<accession>A0ABP5BZK2</accession>
<dbReference type="InterPro" id="IPR022634">
    <property type="entry name" value="DNA_polIII_beta_N"/>
</dbReference>
<dbReference type="EMBL" id="BAAAOG010000002">
    <property type="protein sequence ID" value="GAA1955375.1"/>
    <property type="molecule type" value="Genomic_DNA"/>
</dbReference>
<dbReference type="InterPro" id="IPR001001">
    <property type="entry name" value="DNA_polIII_beta"/>
</dbReference>
<comment type="function">
    <text evidence="9">Confers DNA tethering and processivity to DNA polymerases and other proteins. Acts as a clamp, forming a ring around DNA (a reaction catalyzed by the clamp-loading complex) which diffuses in an ATP-independent manner freely and bidirectionally along dsDNA. Initially characterized for its ability to contact the catalytic subunit of DNA polymerase III (Pol III), a complex, multichain enzyme responsible for most of the replicative synthesis in bacteria; Pol III exhibits 3'-5' exonuclease proofreading activity. The beta chain is required for initiation of replication as well as for processivity of DNA replication.</text>
</comment>
<keyword evidence="6 9" id="KW-0235">DNA replication</keyword>
<evidence type="ECO:0000256" key="1">
    <source>
        <dbReference type="ARBA" id="ARBA00004496"/>
    </source>
</evidence>
<comment type="caution">
    <text evidence="13">The sequence shown here is derived from an EMBL/GenBank/DDBJ whole genome shotgun (WGS) entry which is preliminary data.</text>
</comment>
<evidence type="ECO:0000256" key="3">
    <source>
        <dbReference type="ARBA" id="ARBA00022490"/>
    </source>
</evidence>